<dbReference type="Proteomes" id="UP000646244">
    <property type="component" value="Unassembled WGS sequence"/>
</dbReference>
<protein>
    <submittedName>
        <fullName evidence="1">Uncharacterized protein</fullName>
    </submittedName>
</protein>
<reference evidence="1" key="2">
    <citation type="submission" date="2020-09" db="EMBL/GenBank/DDBJ databases">
        <authorList>
            <person name="Sun Q."/>
            <person name="Ohkuma M."/>
        </authorList>
    </citation>
    <scope>NUCLEOTIDE SEQUENCE</scope>
    <source>
        <strain evidence="1">JCM 4633</strain>
    </source>
</reference>
<organism evidence="1 2">
    <name type="scientific">Streptomyces cinnamoneus</name>
    <name type="common">Streptoverticillium cinnamoneum</name>
    <dbReference type="NCBI Taxonomy" id="53446"/>
    <lineage>
        <taxon>Bacteria</taxon>
        <taxon>Bacillati</taxon>
        <taxon>Actinomycetota</taxon>
        <taxon>Actinomycetes</taxon>
        <taxon>Kitasatosporales</taxon>
        <taxon>Streptomycetaceae</taxon>
        <taxon>Streptomyces</taxon>
        <taxon>Streptomyces cinnamoneus group</taxon>
    </lineage>
</organism>
<evidence type="ECO:0000313" key="2">
    <source>
        <dbReference type="Proteomes" id="UP000646244"/>
    </source>
</evidence>
<name>A0A918WEY4_STRCJ</name>
<proteinExistence type="predicted"/>
<comment type="caution">
    <text evidence="1">The sequence shown here is derived from an EMBL/GenBank/DDBJ whole genome shotgun (WGS) entry which is preliminary data.</text>
</comment>
<dbReference type="EMBL" id="BMVB01000003">
    <property type="protein sequence ID" value="GHC40565.1"/>
    <property type="molecule type" value="Genomic_DNA"/>
</dbReference>
<dbReference type="AlphaFoldDB" id="A0A918WEY4"/>
<accession>A0A918WEY4</accession>
<reference evidence="1" key="1">
    <citation type="journal article" date="2014" name="Int. J. Syst. Evol. Microbiol.">
        <title>Complete genome sequence of Corynebacterium casei LMG S-19264T (=DSM 44701T), isolated from a smear-ripened cheese.</title>
        <authorList>
            <consortium name="US DOE Joint Genome Institute (JGI-PGF)"/>
            <person name="Walter F."/>
            <person name="Albersmeier A."/>
            <person name="Kalinowski J."/>
            <person name="Ruckert C."/>
        </authorList>
    </citation>
    <scope>NUCLEOTIDE SEQUENCE</scope>
    <source>
        <strain evidence="1">JCM 4633</strain>
    </source>
</reference>
<sequence>MSGRELVFGLYADEAGMEWVRNTVRSAAASRGVRVVRWEENGIPEPDARVEDLYEDLAEQWSCEHPGEDPAGRRPVELRIGLACSLRMWRSLRKTVLRRLCPPDGTPHVCRVPWAAM</sequence>
<dbReference type="RefSeq" id="WP_190108701.1">
    <property type="nucleotide sequence ID" value="NZ_BMVB01000003.1"/>
</dbReference>
<evidence type="ECO:0000313" key="1">
    <source>
        <dbReference type="EMBL" id="GHC40565.1"/>
    </source>
</evidence>
<gene>
    <name evidence="1" type="ORF">GCM10010507_13490</name>
</gene>